<dbReference type="AlphaFoldDB" id="B4LV74"/>
<dbReference type="CDD" id="cd04280">
    <property type="entry name" value="ZnMc_astacin_like"/>
    <property type="match status" value="1"/>
</dbReference>
<reference evidence="4 5" key="1">
    <citation type="journal article" date="2007" name="Nature">
        <title>Evolution of genes and genomes on the Drosophila phylogeny.</title>
        <authorList>
            <consortium name="Drosophila 12 Genomes Consortium"/>
            <person name="Clark A.G."/>
            <person name="Eisen M.B."/>
            <person name="Smith D.R."/>
            <person name="Bergman C.M."/>
            <person name="Oliver B."/>
            <person name="Markow T.A."/>
            <person name="Kaufman T.C."/>
            <person name="Kellis M."/>
            <person name="Gelbart W."/>
            <person name="Iyer V.N."/>
            <person name="Pollard D.A."/>
            <person name="Sackton T.B."/>
            <person name="Larracuente A.M."/>
            <person name="Singh N.D."/>
            <person name="Abad J.P."/>
            <person name="Abt D.N."/>
            <person name="Adryan B."/>
            <person name="Aguade M."/>
            <person name="Akashi H."/>
            <person name="Anderson W.W."/>
            <person name="Aquadro C.F."/>
            <person name="Ardell D.H."/>
            <person name="Arguello R."/>
            <person name="Artieri C.G."/>
            <person name="Barbash D.A."/>
            <person name="Barker D."/>
            <person name="Barsanti P."/>
            <person name="Batterham P."/>
            <person name="Batzoglou S."/>
            <person name="Begun D."/>
            <person name="Bhutkar A."/>
            <person name="Blanco E."/>
            <person name="Bosak S.A."/>
            <person name="Bradley R.K."/>
            <person name="Brand A.D."/>
            <person name="Brent M.R."/>
            <person name="Brooks A.N."/>
            <person name="Brown R.H."/>
            <person name="Butlin R.K."/>
            <person name="Caggese C."/>
            <person name="Calvi B.R."/>
            <person name="Bernardo de Carvalho A."/>
            <person name="Caspi A."/>
            <person name="Castrezana S."/>
            <person name="Celniker S.E."/>
            <person name="Chang J.L."/>
            <person name="Chapple C."/>
            <person name="Chatterji S."/>
            <person name="Chinwalla A."/>
            <person name="Civetta A."/>
            <person name="Clifton S.W."/>
            <person name="Comeron J.M."/>
            <person name="Costello J.C."/>
            <person name="Coyne J.A."/>
            <person name="Daub J."/>
            <person name="David R.G."/>
            <person name="Delcher A.L."/>
            <person name="Delehaunty K."/>
            <person name="Do C.B."/>
            <person name="Ebling H."/>
            <person name="Edwards K."/>
            <person name="Eickbush T."/>
            <person name="Evans J.D."/>
            <person name="Filipski A."/>
            <person name="Findeiss S."/>
            <person name="Freyhult E."/>
            <person name="Fulton L."/>
            <person name="Fulton R."/>
            <person name="Garcia A.C."/>
            <person name="Gardiner A."/>
            <person name="Garfield D.A."/>
            <person name="Garvin B.E."/>
            <person name="Gibson G."/>
            <person name="Gilbert D."/>
            <person name="Gnerre S."/>
            <person name="Godfrey J."/>
            <person name="Good R."/>
            <person name="Gotea V."/>
            <person name="Gravely B."/>
            <person name="Greenberg A.J."/>
            <person name="Griffiths-Jones S."/>
            <person name="Gross S."/>
            <person name="Guigo R."/>
            <person name="Gustafson E.A."/>
            <person name="Haerty W."/>
            <person name="Hahn M.W."/>
            <person name="Halligan D.L."/>
            <person name="Halpern A.L."/>
            <person name="Halter G.M."/>
            <person name="Han M.V."/>
            <person name="Heger A."/>
            <person name="Hillier L."/>
            <person name="Hinrichs A.S."/>
            <person name="Holmes I."/>
            <person name="Hoskins R.A."/>
            <person name="Hubisz M.J."/>
            <person name="Hultmark D."/>
            <person name="Huntley M.A."/>
            <person name="Jaffe D.B."/>
            <person name="Jagadeeshan S."/>
            <person name="Jeck W.R."/>
            <person name="Johnson J."/>
            <person name="Jones C.D."/>
            <person name="Jordan W.C."/>
            <person name="Karpen G.H."/>
            <person name="Kataoka E."/>
            <person name="Keightley P.D."/>
            <person name="Kheradpour P."/>
            <person name="Kirkness E.F."/>
            <person name="Koerich L.B."/>
            <person name="Kristiansen K."/>
            <person name="Kudrna D."/>
            <person name="Kulathinal R.J."/>
            <person name="Kumar S."/>
            <person name="Kwok R."/>
            <person name="Lander E."/>
            <person name="Langley C.H."/>
            <person name="Lapoint R."/>
            <person name="Lazzaro B.P."/>
            <person name="Lee S.J."/>
            <person name="Levesque L."/>
            <person name="Li R."/>
            <person name="Lin C.F."/>
            <person name="Lin M.F."/>
            <person name="Lindblad-Toh K."/>
            <person name="Llopart A."/>
            <person name="Long M."/>
            <person name="Low L."/>
            <person name="Lozovsky E."/>
            <person name="Lu J."/>
            <person name="Luo M."/>
            <person name="Machado C.A."/>
            <person name="Makalowski W."/>
            <person name="Marzo M."/>
            <person name="Matsuda M."/>
            <person name="Matzkin L."/>
            <person name="McAllister B."/>
            <person name="McBride C.S."/>
            <person name="McKernan B."/>
            <person name="McKernan K."/>
            <person name="Mendez-Lago M."/>
            <person name="Minx P."/>
            <person name="Mollenhauer M.U."/>
            <person name="Montooth K."/>
            <person name="Mount S.M."/>
            <person name="Mu X."/>
            <person name="Myers E."/>
            <person name="Negre B."/>
            <person name="Newfeld S."/>
            <person name="Nielsen R."/>
            <person name="Noor M.A."/>
            <person name="O'Grady P."/>
            <person name="Pachter L."/>
            <person name="Papaceit M."/>
            <person name="Parisi M.J."/>
            <person name="Parisi M."/>
            <person name="Parts L."/>
            <person name="Pedersen J.S."/>
            <person name="Pesole G."/>
            <person name="Phillippy A.M."/>
            <person name="Ponting C.P."/>
            <person name="Pop M."/>
            <person name="Porcelli D."/>
            <person name="Powell J.R."/>
            <person name="Prohaska S."/>
            <person name="Pruitt K."/>
            <person name="Puig M."/>
            <person name="Quesneville H."/>
            <person name="Ram K.R."/>
            <person name="Rand D."/>
            <person name="Rasmussen M.D."/>
            <person name="Reed L.K."/>
            <person name="Reenan R."/>
            <person name="Reily A."/>
            <person name="Remington K.A."/>
            <person name="Rieger T.T."/>
            <person name="Ritchie M.G."/>
            <person name="Robin C."/>
            <person name="Rogers Y.H."/>
            <person name="Rohde C."/>
            <person name="Rozas J."/>
            <person name="Rubenfield M.J."/>
            <person name="Ruiz A."/>
            <person name="Russo S."/>
            <person name="Salzberg S.L."/>
            <person name="Sanchez-Gracia A."/>
            <person name="Saranga D.J."/>
            <person name="Sato H."/>
            <person name="Schaeffer S.W."/>
            <person name="Schatz M.C."/>
            <person name="Schlenke T."/>
            <person name="Schwartz R."/>
            <person name="Segarra C."/>
            <person name="Singh R.S."/>
            <person name="Sirot L."/>
            <person name="Sirota M."/>
            <person name="Sisneros N.B."/>
            <person name="Smith C.D."/>
            <person name="Smith T.F."/>
            <person name="Spieth J."/>
            <person name="Stage D.E."/>
            <person name="Stark A."/>
            <person name="Stephan W."/>
            <person name="Strausberg R.L."/>
            <person name="Strempel S."/>
            <person name="Sturgill D."/>
            <person name="Sutton G."/>
            <person name="Sutton G.G."/>
            <person name="Tao W."/>
            <person name="Teichmann S."/>
            <person name="Tobari Y.N."/>
            <person name="Tomimura Y."/>
            <person name="Tsolas J.M."/>
            <person name="Valente V.L."/>
            <person name="Venter E."/>
            <person name="Venter J.C."/>
            <person name="Vicario S."/>
            <person name="Vieira F.G."/>
            <person name="Vilella A.J."/>
            <person name="Villasante A."/>
            <person name="Walenz B."/>
            <person name="Wang J."/>
            <person name="Wasserman M."/>
            <person name="Watts T."/>
            <person name="Wilson D."/>
            <person name="Wilson R.K."/>
            <person name="Wing R.A."/>
            <person name="Wolfner M.F."/>
            <person name="Wong A."/>
            <person name="Wong G.K."/>
            <person name="Wu C.I."/>
            <person name="Wu G."/>
            <person name="Yamamoto D."/>
            <person name="Yang H.P."/>
            <person name="Yang S.P."/>
            <person name="Yorke J.A."/>
            <person name="Yoshida K."/>
            <person name="Zdobnov E."/>
            <person name="Zhang P."/>
            <person name="Zhang Y."/>
            <person name="Zimin A.V."/>
            <person name="Baldwin J."/>
            <person name="Abdouelleil A."/>
            <person name="Abdulkadir J."/>
            <person name="Abebe A."/>
            <person name="Abera B."/>
            <person name="Abreu J."/>
            <person name="Acer S.C."/>
            <person name="Aftuck L."/>
            <person name="Alexander A."/>
            <person name="An P."/>
            <person name="Anderson E."/>
            <person name="Anderson S."/>
            <person name="Arachi H."/>
            <person name="Azer M."/>
            <person name="Bachantsang P."/>
            <person name="Barry A."/>
            <person name="Bayul T."/>
            <person name="Berlin A."/>
            <person name="Bessette D."/>
            <person name="Bloom T."/>
            <person name="Blye J."/>
            <person name="Boguslavskiy L."/>
            <person name="Bonnet C."/>
            <person name="Boukhgalter B."/>
            <person name="Bourzgui I."/>
            <person name="Brown A."/>
            <person name="Cahill P."/>
            <person name="Channer S."/>
            <person name="Cheshatsang Y."/>
            <person name="Chuda L."/>
            <person name="Citroen M."/>
            <person name="Collymore A."/>
            <person name="Cooke P."/>
            <person name="Costello M."/>
            <person name="D'Aco K."/>
            <person name="Daza R."/>
            <person name="De Haan G."/>
            <person name="DeGray S."/>
            <person name="DeMaso C."/>
            <person name="Dhargay N."/>
            <person name="Dooley K."/>
            <person name="Dooley E."/>
            <person name="Doricent M."/>
            <person name="Dorje P."/>
            <person name="Dorjee K."/>
            <person name="Dupes A."/>
            <person name="Elong R."/>
            <person name="Falk J."/>
            <person name="Farina A."/>
            <person name="Faro S."/>
            <person name="Ferguson D."/>
            <person name="Fisher S."/>
            <person name="Foley C.D."/>
            <person name="Franke A."/>
            <person name="Friedrich D."/>
            <person name="Gadbois L."/>
            <person name="Gearin G."/>
            <person name="Gearin C.R."/>
            <person name="Giannoukos G."/>
            <person name="Goode T."/>
            <person name="Graham J."/>
            <person name="Grandbois E."/>
            <person name="Grewal S."/>
            <person name="Gyaltsen K."/>
            <person name="Hafez N."/>
            <person name="Hagos B."/>
            <person name="Hall J."/>
            <person name="Henson C."/>
            <person name="Hollinger A."/>
            <person name="Honan T."/>
            <person name="Huard M.D."/>
            <person name="Hughes L."/>
            <person name="Hurhula B."/>
            <person name="Husby M.E."/>
            <person name="Kamat A."/>
            <person name="Kanga B."/>
            <person name="Kashin S."/>
            <person name="Khazanovich D."/>
            <person name="Kisner P."/>
            <person name="Lance K."/>
            <person name="Lara M."/>
            <person name="Lee W."/>
            <person name="Lennon N."/>
            <person name="Letendre F."/>
            <person name="LeVine R."/>
            <person name="Lipovsky A."/>
            <person name="Liu X."/>
            <person name="Liu J."/>
            <person name="Liu S."/>
            <person name="Lokyitsang T."/>
            <person name="Lokyitsang Y."/>
            <person name="Lubonja R."/>
            <person name="Lui A."/>
            <person name="MacDonald P."/>
            <person name="Magnisalis V."/>
            <person name="Maru K."/>
            <person name="Matthews C."/>
            <person name="McCusker W."/>
            <person name="McDonough S."/>
            <person name="Mehta T."/>
            <person name="Meldrim J."/>
            <person name="Meneus L."/>
            <person name="Mihai O."/>
            <person name="Mihalev A."/>
            <person name="Mihova T."/>
            <person name="Mittelman R."/>
            <person name="Mlenga V."/>
            <person name="Montmayeur A."/>
            <person name="Mulrain L."/>
            <person name="Navidi A."/>
            <person name="Naylor J."/>
            <person name="Negash T."/>
            <person name="Nguyen T."/>
            <person name="Nguyen N."/>
            <person name="Nicol R."/>
            <person name="Norbu C."/>
            <person name="Norbu N."/>
            <person name="Novod N."/>
            <person name="O'Neill B."/>
            <person name="Osman S."/>
            <person name="Markiewicz E."/>
            <person name="Oyono O.L."/>
            <person name="Patti C."/>
            <person name="Phunkhang P."/>
            <person name="Pierre F."/>
            <person name="Priest M."/>
            <person name="Raghuraman S."/>
            <person name="Rege F."/>
            <person name="Reyes R."/>
            <person name="Rise C."/>
            <person name="Rogov P."/>
            <person name="Ross K."/>
            <person name="Ryan E."/>
            <person name="Settipalli S."/>
            <person name="Shea T."/>
            <person name="Sherpa N."/>
            <person name="Shi L."/>
            <person name="Shih D."/>
            <person name="Sparrow T."/>
            <person name="Spaulding J."/>
            <person name="Stalker J."/>
            <person name="Stange-Thomann N."/>
            <person name="Stavropoulos S."/>
            <person name="Stone C."/>
            <person name="Strader C."/>
            <person name="Tesfaye S."/>
            <person name="Thomson T."/>
            <person name="Thoulutsang Y."/>
            <person name="Thoulutsang D."/>
            <person name="Topham K."/>
            <person name="Topping I."/>
            <person name="Tsamla T."/>
            <person name="Vassiliev H."/>
            <person name="Vo A."/>
            <person name="Wangchuk T."/>
            <person name="Wangdi T."/>
            <person name="Weiand M."/>
            <person name="Wilkinson J."/>
            <person name="Wilson A."/>
            <person name="Yadav S."/>
            <person name="Young G."/>
            <person name="Yu Q."/>
            <person name="Zembek L."/>
            <person name="Zhong D."/>
            <person name="Zimmer A."/>
            <person name="Zwirko Z."/>
            <person name="Jaffe D.B."/>
            <person name="Alvarez P."/>
            <person name="Brockman W."/>
            <person name="Butler J."/>
            <person name="Chin C."/>
            <person name="Gnerre S."/>
            <person name="Grabherr M."/>
            <person name="Kleber M."/>
            <person name="Mauceli E."/>
            <person name="MacCallum I."/>
        </authorList>
    </citation>
    <scope>NUCLEOTIDE SEQUENCE [LARGE SCALE GENOMIC DNA]</scope>
    <source>
        <strain evidence="5">Tucson 15010-1051.87</strain>
    </source>
</reference>
<protein>
    <recommendedName>
        <fullName evidence="2">Metalloendopeptidase</fullName>
        <ecNumber evidence="2">3.4.24.-</ecNumber>
    </recommendedName>
</protein>
<dbReference type="InterPro" id="IPR024079">
    <property type="entry name" value="MetalloPept_cat_dom_sf"/>
</dbReference>
<dbReference type="STRING" id="7244.B4LV74"/>
<evidence type="ECO:0000256" key="2">
    <source>
        <dbReference type="RuleBase" id="RU361183"/>
    </source>
</evidence>
<dbReference type="Pfam" id="PF01400">
    <property type="entry name" value="Astacin"/>
    <property type="match status" value="1"/>
</dbReference>
<keyword evidence="1 2" id="KW-0862">Zinc</keyword>
<dbReference type="GO" id="GO:0008270">
    <property type="term" value="F:zinc ion binding"/>
    <property type="evidence" value="ECO:0007669"/>
    <property type="project" value="UniProtKB-UniRule"/>
</dbReference>
<accession>B4LV74</accession>
<keyword evidence="1 2" id="KW-0479">Metal-binding</keyword>
<feature type="domain" description="Peptidase M12A" evidence="3">
    <location>
        <begin position="49"/>
        <end position="255"/>
    </location>
</feature>
<dbReference type="SUPFAM" id="SSF55486">
    <property type="entry name" value="Metalloproteases ('zincins'), catalytic domain"/>
    <property type="match status" value="1"/>
</dbReference>
<dbReference type="InterPro" id="IPR001506">
    <property type="entry name" value="Peptidase_M12A"/>
</dbReference>
<feature type="binding site" evidence="1">
    <location>
        <position position="161"/>
    </location>
    <ligand>
        <name>Zn(2+)</name>
        <dbReference type="ChEBI" id="CHEBI:29105"/>
        <note>catalytic</note>
    </ligand>
</feature>
<feature type="active site" evidence="1">
    <location>
        <position position="152"/>
    </location>
</feature>
<feature type="binding site" evidence="1">
    <location>
        <position position="151"/>
    </location>
    <ligand>
        <name>Zn(2+)</name>
        <dbReference type="ChEBI" id="CHEBI:29105"/>
        <note>catalytic</note>
    </ligand>
</feature>
<keyword evidence="5" id="KW-1185">Reference proteome</keyword>
<evidence type="ECO:0000313" key="5">
    <source>
        <dbReference type="Proteomes" id="UP000008792"/>
    </source>
</evidence>
<comment type="cofactor">
    <cofactor evidence="1 2">
        <name>Zn(2+)</name>
        <dbReference type="ChEBI" id="CHEBI:29105"/>
    </cofactor>
    <text evidence="1 2">Binds 1 zinc ion per subunit.</text>
</comment>
<dbReference type="OrthoDB" id="291007at2759"/>
<dbReference type="SMR" id="B4LV74"/>
<dbReference type="PANTHER" id="PTHR10127:SF814">
    <property type="entry name" value="MEPRIN A SUBUNIT BETA"/>
    <property type="match status" value="1"/>
</dbReference>
<dbReference type="Gene3D" id="3.40.390.10">
    <property type="entry name" value="Collagenase (Catalytic Domain)"/>
    <property type="match status" value="1"/>
</dbReference>
<dbReference type="PRINTS" id="PR00480">
    <property type="entry name" value="ASTACIN"/>
</dbReference>
<dbReference type="InterPro" id="IPR006026">
    <property type="entry name" value="Peptidase_Metallo"/>
</dbReference>
<dbReference type="GO" id="GO:0006508">
    <property type="term" value="P:proteolysis"/>
    <property type="evidence" value="ECO:0007669"/>
    <property type="project" value="UniProtKB-KW"/>
</dbReference>
<keyword evidence="1 2" id="KW-0482">Metalloprotease</keyword>
<evidence type="ECO:0000313" key="4">
    <source>
        <dbReference type="EMBL" id="EDW64334.2"/>
    </source>
</evidence>
<comment type="caution">
    <text evidence="1">Lacks conserved residue(s) required for the propagation of feature annotation.</text>
</comment>
<organism evidence="4 5">
    <name type="scientific">Drosophila virilis</name>
    <name type="common">Fruit fly</name>
    <dbReference type="NCBI Taxonomy" id="7244"/>
    <lineage>
        <taxon>Eukaryota</taxon>
        <taxon>Metazoa</taxon>
        <taxon>Ecdysozoa</taxon>
        <taxon>Arthropoda</taxon>
        <taxon>Hexapoda</taxon>
        <taxon>Insecta</taxon>
        <taxon>Pterygota</taxon>
        <taxon>Neoptera</taxon>
        <taxon>Endopterygota</taxon>
        <taxon>Diptera</taxon>
        <taxon>Brachycera</taxon>
        <taxon>Muscomorpha</taxon>
        <taxon>Ephydroidea</taxon>
        <taxon>Drosophilidae</taxon>
        <taxon>Drosophila</taxon>
    </lineage>
</organism>
<dbReference type="PANTHER" id="PTHR10127">
    <property type="entry name" value="DISCOIDIN, CUB, EGF, LAMININ , AND ZINC METALLOPROTEASE DOMAIN CONTAINING"/>
    <property type="match status" value="1"/>
</dbReference>
<sequence>MFAMWTQFGILLLACVYLGVVGAPFNGVGDLGTDLELNAGFFEGDMDIKYTPDGKLQPTQRWPLATVYYKIEKKKFTAHQEKFIQLGMWNIEMVSCITFEPAPKEIRDYLLITDSKTGCSSTVGYSKDNTTIKLVPNSIGKGCFNLGTIQHELLHTLGFFHQHNYADRDDYVKIVKDNISTGKLVNFQKYAADSLGNFGASYDYESIMHYPSNAFSKNGGETIIARQPDGQSKMGQRDGLSSADVTRLNNMYNCPMLQPERN</sequence>
<evidence type="ECO:0000256" key="1">
    <source>
        <dbReference type="PROSITE-ProRule" id="PRU01211"/>
    </source>
</evidence>
<keyword evidence="1 2" id="KW-0645">Protease</keyword>
<dbReference type="PROSITE" id="PS51864">
    <property type="entry name" value="ASTACIN"/>
    <property type="match status" value="1"/>
</dbReference>
<dbReference type="MEROPS" id="M12.A12"/>
<keyword evidence="2" id="KW-0732">Signal</keyword>
<dbReference type="HOGENOM" id="CLU_017286_2_3_1"/>
<proteinExistence type="predicted"/>
<dbReference type="SMART" id="SM00235">
    <property type="entry name" value="ZnMc"/>
    <property type="match status" value="1"/>
</dbReference>
<keyword evidence="1 2" id="KW-0378">Hydrolase</keyword>
<dbReference type="KEGG" id="dvi:6628553"/>
<dbReference type="InParanoid" id="B4LV74"/>
<dbReference type="GO" id="GO:0004222">
    <property type="term" value="F:metalloendopeptidase activity"/>
    <property type="evidence" value="ECO:0007669"/>
    <property type="project" value="UniProtKB-UniRule"/>
</dbReference>
<dbReference type="InterPro" id="IPR034035">
    <property type="entry name" value="Astacin-like_dom"/>
</dbReference>
<dbReference type="eggNOG" id="KOG3714">
    <property type="taxonomic scope" value="Eukaryota"/>
</dbReference>
<feature type="signal peptide" evidence="2">
    <location>
        <begin position="1"/>
        <end position="22"/>
    </location>
</feature>
<evidence type="ECO:0000259" key="3">
    <source>
        <dbReference type="PROSITE" id="PS51864"/>
    </source>
</evidence>
<feature type="binding site" evidence="1">
    <location>
        <position position="155"/>
    </location>
    <ligand>
        <name>Zn(2+)</name>
        <dbReference type="ChEBI" id="CHEBI:29105"/>
        <note>catalytic</note>
    </ligand>
</feature>
<gene>
    <name evidence="4" type="primary">Dvir\GJ23066</name>
    <name evidence="4" type="ORF">Dvir_GJ23066</name>
</gene>
<dbReference type="Proteomes" id="UP000008792">
    <property type="component" value="Unassembled WGS sequence"/>
</dbReference>
<dbReference type="EC" id="3.4.24.-" evidence="2"/>
<dbReference type="EMBL" id="CH940649">
    <property type="protein sequence ID" value="EDW64334.2"/>
    <property type="molecule type" value="Genomic_DNA"/>
</dbReference>
<name>B4LV74_DROVI</name>
<feature type="chain" id="PRO_5005968001" description="Metalloendopeptidase" evidence="2">
    <location>
        <begin position="23"/>
        <end position="262"/>
    </location>
</feature>